<evidence type="ECO:0000313" key="1">
    <source>
        <dbReference type="EMBL" id="RIB17291.1"/>
    </source>
</evidence>
<keyword evidence="2" id="KW-1185">Reference proteome</keyword>
<dbReference type="EMBL" id="QKWP01000617">
    <property type="protein sequence ID" value="RIB17291.1"/>
    <property type="molecule type" value="Genomic_DNA"/>
</dbReference>
<evidence type="ECO:0000313" key="2">
    <source>
        <dbReference type="Proteomes" id="UP000266673"/>
    </source>
</evidence>
<dbReference type="OrthoDB" id="2331663at2759"/>
<sequence length="201" mass="23385">MKSGKWRNIRISKDEVSVIKEGRTKVDLTKAIKSIAKILYEREHVKNEDPIYAFDELRKLFQETDPTLKDFFEQLYSAARPFECNKQTMDHIKKSMVLIYSLLGSLNNTKVNAFKLDLAYYLDSVGTTNEGLNMIVNIGVPTMARTVECRKKRMSDVHRQYMENVLIKHSENAFVLNIDNYHNIHVPRQTETTETSRPTHT</sequence>
<dbReference type="STRING" id="44941.A0A397V5U5"/>
<accession>A0A397V5U5</accession>
<proteinExistence type="predicted"/>
<name>A0A397V5U5_9GLOM</name>
<reference evidence="1 2" key="1">
    <citation type="submission" date="2018-06" db="EMBL/GenBank/DDBJ databases">
        <title>Comparative genomics reveals the genomic features of Rhizophagus irregularis, R. cerebriforme, R. diaphanum and Gigaspora rosea, and their symbiotic lifestyle signature.</title>
        <authorList>
            <person name="Morin E."/>
            <person name="San Clemente H."/>
            <person name="Chen E.C.H."/>
            <person name="De La Providencia I."/>
            <person name="Hainaut M."/>
            <person name="Kuo A."/>
            <person name="Kohler A."/>
            <person name="Murat C."/>
            <person name="Tang N."/>
            <person name="Roy S."/>
            <person name="Loubradou J."/>
            <person name="Henrissat B."/>
            <person name="Grigoriev I.V."/>
            <person name="Corradi N."/>
            <person name="Roux C."/>
            <person name="Martin F.M."/>
        </authorList>
    </citation>
    <scope>NUCLEOTIDE SEQUENCE [LARGE SCALE GENOMIC DNA]</scope>
    <source>
        <strain evidence="1 2">DAOM 194757</strain>
    </source>
</reference>
<gene>
    <name evidence="1" type="ORF">C2G38_2246466</name>
</gene>
<dbReference type="AlphaFoldDB" id="A0A397V5U5"/>
<organism evidence="1 2">
    <name type="scientific">Gigaspora rosea</name>
    <dbReference type="NCBI Taxonomy" id="44941"/>
    <lineage>
        <taxon>Eukaryota</taxon>
        <taxon>Fungi</taxon>
        <taxon>Fungi incertae sedis</taxon>
        <taxon>Mucoromycota</taxon>
        <taxon>Glomeromycotina</taxon>
        <taxon>Glomeromycetes</taxon>
        <taxon>Diversisporales</taxon>
        <taxon>Gigasporaceae</taxon>
        <taxon>Gigaspora</taxon>
    </lineage>
</organism>
<protein>
    <submittedName>
        <fullName evidence="1">Uncharacterized protein</fullName>
    </submittedName>
</protein>
<comment type="caution">
    <text evidence="1">The sequence shown here is derived from an EMBL/GenBank/DDBJ whole genome shotgun (WGS) entry which is preliminary data.</text>
</comment>
<dbReference type="Proteomes" id="UP000266673">
    <property type="component" value="Unassembled WGS sequence"/>
</dbReference>